<evidence type="ECO:0000313" key="1">
    <source>
        <dbReference type="EMBL" id="KAK9520009.1"/>
    </source>
</evidence>
<proteinExistence type="predicted"/>
<protein>
    <submittedName>
        <fullName evidence="1">Uncharacterized protein</fullName>
    </submittedName>
</protein>
<sequence length="109" mass="12539">MFTEIFCAELMLQQRRFRNTNQKGERHFRAPDMAVASRWRKSFDTFENGTLKPSSSDVPAVSLASNTEELAGCYEKAHDPRYEEAVEYDTCAEEFIVGCKRLDLCYVLA</sequence>
<accession>A0AAW1EBG2</accession>
<dbReference type="AlphaFoldDB" id="A0AAW1EBG2"/>
<dbReference type="Proteomes" id="UP001488805">
    <property type="component" value="Unassembled WGS sequence"/>
</dbReference>
<reference evidence="1 2" key="1">
    <citation type="journal article" date="2024" name="Genome Biol. Evol.">
        <title>Chromosome-level genome assembly of the viviparous eelpout Zoarces viviparus.</title>
        <authorList>
            <person name="Fuhrmann N."/>
            <person name="Brasseur M.V."/>
            <person name="Bakowski C.E."/>
            <person name="Podsiadlowski L."/>
            <person name="Prost S."/>
            <person name="Krehenwinkel H."/>
            <person name="Mayer C."/>
        </authorList>
    </citation>
    <scope>NUCLEOTIDE SEQUENCE [LARGE SCALE GENOMIC DNA]</scope>
    <source>
        <strain evidence="1">NO-MEL_2022_Ind0_liver</strain>
    </source>
</reference>
<comment type="caution">
    <text evidence="1">The sequence shown here is derived from an EMBL/GenBank/DDBJ whole genome shotgun (WGS) entry which is preliminary data.</text>
</comment>
<evidence type="ECO:0000313" key="2">
    <source>
        <dbReference type="Proteomes" id="UP001488805"/>
    </source>
</evidence>
<gene>
    <name evidence="1" type="ORF">VZT92_022696</name>
</gene>
<organism evidence="1 2">
    <name type="scientific">Zoarces viviparus</name>
    <name type="common">Viviparous eelpout</name>
    <name type="synonym">Blennius viviparus</name>
    <dbReference type="NCBI Taxonomy" id="48416"/>
    <lineage>
        <taxon>Eukaryota</taxon>
        <taxon>Metazoa</taxon>
        <taxon>Chordata</taxon>
        <taxon>Craniata</taxon>
        <taxon>Vertebrata</taxon>
        <taxon>Euteleostomi</taxon>
        <taxon>Actinopterygii</taxon>
        <taxon>Neopterygii</taxon>
        <taxon>Teleostei</taxon>
        <taxon>Neoteleostei</taxon>
        <taxon>Acanthomorphata</taxon>
        <taxon>Eupercaria</taxon>
        <taxon>Perciformes</taxon>
        <taxon>Cottioidei</taxon>
        <taxon>Zoarcales</taxon>
        <taxon>Zoarcidae</taxon>
        <taxon>Zoarcinae</taxon>
        <taxon>Zoarces</taxon>
    </lineage>
</organism>
<name>A0AAW1EBG2_ZOAVI</name>
<keyword evidence="2" id="KW-1185">Reference proteome</keyword>
<dbReference type="EMBL" id="JBCEZU010000434">
    <property type="protein sequence ID" value="KAK9520009.1"/>
    <property type="molecule type" value="Genomic_DNA"/>
</dbReference>